<evidence type="ECO:0000313" key="13">
    <source>
        <dbReference type="Proteomes" id="UP000077202"/>
    </source>
</evidence>
<evidence type="ECO:0000256" key="2">
    <source>
        <dbReference type="ARBA" id="ARBA00009241"/>
    </source>
</evidence>
<evidence type="ECO:0000259" key="11">
    <source>
        <dbReference type="Pfam" id="PF04419"/>
    </source>
</evidence>
<evidence type="ECO:0000256" key="9">
    <source>
        <dbReference type="SAM" id="MobiDB-lite"/>
    </source>
</evidence>
<dbReference type="Gene3D" id="1.10.287.1130">
    <property type="entry name" value="CytochromE C oxidase copper chaperone"/>
    <property type="match status" value="1"/>
</dbReference>
<dbReference type="PANTHER" id="PTHR16719">
    <property type="entry name" value="CYTOCHROME C OXIDASE COPPER CHAPERONE"/>
    <property type="match status" value="1"/>
</dbReference>
<gene>
    <name evidence="12" type="ORF">AXG93_40s1170</name>
</gene>
<organism evidence="12 13">
    <name type="scientific">Marchantia polymorpha subsp. ruderalis</name>
    <dbReference type="NCBI Taxonomy" id="1480154"/>
    <lineage>
        <taxon>Eukaryota</taxon>
        <taxon>Viridiplantae</taxon>
        <taxon>Streptophyta</taxon>
        <taxon>Embryophyta</taxon>
        <taxon>Marchantiophyta</taxon>
        <taxon>Marchantiopsida</taxon>
        <taxon>Marchantiidae</taxon>
        <taxon>Marchantiales</taxon>
        <taxon>Marchantiaceae</taxon>
        <taxon>Marchantia</taxon>
    </lineage>
</organism>
<name>A0A176WBN7_MARPO</name>
<keyword evidence="7" id="KW-0143">Chaperone</keyword>
<feature type="transmembrane region" description="Helical" evidence="10">
    <location>
        <begin position="108"/>
        <end position="128"/>
    </location>
</feature>
<dbReference type="InterPro" id="IPR007513">
    <property type="entry name" value="SERF-like_N"/>
</dbReference>
<comment type="similarity">
    <text evidence="2">Belongs to the COX17 family.</text>
</comment>
<dbReference type="FunFam" id="1.10.287.1130:FF:000003">
    <property type="entry name" value="Cytochrome c oxidase copper chaperone"/>
    <property type="match status" value="1"/>
</dbReference>
<dbReference type="Pfam" id="PF05051">
    <property type="entry name" value="COX17"/>
    <property type="match status" value="1"/>
</dbReference>
<reference evidence="12" key="1">
    <citation type="submission" date="2016-03" db="EMBL/GenBank/DDBJ databases">
        <title>Mechanisms controlling the formation of the plant cell surface in tip-growing cells are functionally conserved among land plants.</title>
        <authorList>
            <person name="Honkanen S."/>
            <person name="Jones V.A."/>
            <person name="Morieri G."/>
            <person name="Champion C."/>
            <person name="Hetherington A.J."/>
            <person name="Kelly S."/>
            <person name="Saint-Marcoux D."/>
            <person name="Proust H."/>
            <person name="Prescott H."/>
            <person name="Dolan L."/>
        </authorList>
    </citation>
    <scope>NUCLEOTIDE SEQUENCE [LARGE SCALE GENOMIC DNA]</scope>
    <source>
        <tissue evidence="12">Whole gametophyte</tissue>
    </source>
</reference>
<dbReference type="InterPro" id="IPR009069">
    <property type="entry name" value="Cys_alpha_HP_mot_SF"/>
</dbReference>
<evidence type="ECO:0000256" key="5">
    <source>
        <dbReference type="ARBA" id="ARBA00023128"/>
    </source>
</evidence>
<evidence type="ECO:0000256" key="6">
    <source>
        <dbReference type="ARBA" id="ARBA00023157"/>
    </source>
</evidence>
<dbReference type="GO" id="GO:0005758">
    <property type="term" value="C:mitochondrial intermembrane space"/>
    <property type="evidence" value="ECO:0007669"/>
    <property type="project" value="UniProtKB-SubCell"/>
</dbReference>
<dbReference type="PROSITE" id="PS51808">
    <property type="entry name" value="CHCH"/>
    <property type="match status" value="1"/>
</dbReference>
<sequence length="241" mass="26752">MRDVTNASATALGNSPATDGDFGSSNVVSNPAPLPKKKICCACPSTKRLRDECIVMHGEDACKKWINAHKECLRSEGFKSWFHTHRQIEVTRYSRYLSREARLIHWPALRLFSAMVAGLGLSVLGGVLRQEAILFYLPAEVGNLSKWSPSTWRGVMVNHCWRRQRVIGLVSEMTRGNQRDRDRERAAARAGGSKAKNKEDGLTPEQRRERDAKALQEKLAKKSSQAGGATAAPPNPKSTKK</sequence>
<feature type="binding site" evidence="8">
    <location>
        <position position="40"/>
    </location>
    <ligand>
        <name>Cu cation</name>
        <dbReference type="ChEBI" id="CHEBI:23378"/>
    </ligand>
</feature>
<comment type="caution">
    <text evidence="12">The sequence shown here is derived from an EMBL/GenBank/DDBJ whole genome shotgun (WGS) entry which is preliminary data.</text>
</comment>
<keyword evidence="10" id="KW-0812">Transmembrane</keyword>
<dbReference type="PANTHER" id="PTHR16719:SF0">
    <property type="entry name" value="CYTOCHROME C OXIDASE COPPER CHAPERONE"/>
    <property type="match status" value="1"/>
</dbReference>
<feature type="region of interest" description="Disordered" evidence="9">
    <location>
        <begin position="173"/>
        <end position="241"/>
    </location>
</feature>
<proteinExistence type="inferred from homology"/>
<protein>
    <recommendedName>
        <fullName evidence="11">Small EDRK-rich factor-like N-terminal domain-containing protein</fullName>
    </recommendedName>
</protein>
<evidence type="ECO:0000256" key="7">
    <source>
        <dbReference type="ARBA" id="ARBA00023186"/>
    </source>
</evidence>
<feature type="compositionally biased region" description="Basic and acidic residues" evidence="9">
    <location>
        <begin position="196"/>
        <end position="220"/>
    </location>
</feature>
<dbReference type="GO" id="GO:0016531">
    <property type="term" value="F:copper chaperone activity"/>
    <property type="evidence" value="ECO:0007669"/>
    <property type="project" value="InterPro"/>
</dbReference>
<evidence type="ECO:0000256" key="1">
    <source>
        <dbReference type="ARBA" id="ARBA00004569"/>
    </source>
</evidence>
<keyword evidence="10" id="KW-1133">Transmembrane helix</keyword>
<evidence type="ECO:0000256" key="4">
    <source>
        <dbReference type="ARBA" id="ARBA00023008"/>
    </source>
</evidence>
<dbReference type="InterPro" id="IPR007745">
    <property type="entry name" value="Cyt_c_oxidase_Cu-chaperone"/>
</dbReference>
<keyword evidence="6" id="KW-1015">Disulfide bond</keyword>
<keyword evidence="3 8" id="KW-0479">Metal-binding</keyword>
<evidence type="ECO:0000313" key="12">
    <source>
        <dbReference type="EMBL" id="OAE30590.1"/>
    </source>
</evidence>
<accession>A0A176WBN7</accession>
<dbReference type="Proteomes" id="UP000077202">
    <property type="component" value="Unassembled WGS sequence"/>
</dbReference>
<dbReference type="EMBL" id="LVLJ01001298">
    <property type="protein sequence ID" value="OAE30590.1"/>
    <property type="molecule type" value="Genomic_DNA"/>
</dbReference>
<keyword evidence="4 8" id="KW-0186">Copper</keyword>
<evidence type="ECO:0000256" key="3">
    <source>
        <dbReference type="ARBA" id="ARBA00022723"/>
    </source>
</evidence>
<keyword evidence="13" id="KW-1185">Reference proteome</keyword>
<feature type="compositionally biased region" description="Basic and acidic residues" evidence="9">
    <location>
        <begin position="177"/>
        <end position="187"/>
    </location>
</feature>
<dbReference type="Pfam" id="PF04419">
    <property type="entry name" value="SERF-like_N"/>
    <property type="match status" value="1"/>
</dbReference>
<dbReference type="SUPFAM" id="SSF47072">
    <property type="entry name" value="Cysteine alpha-hairpin motif"/>
    <property type="match status" value="1"/>
</dbReference>
<feature type="domain" description="Small EDRK-rich factor-like N-terminal" evidence="11">
    <location>
        <begin position="173"/>
        <end position="208"/>
    </location>
</feature>
<dbReference type="GO" id="GO:0005507">
    <property type="term" value="F:copper ion binding"/>
    <property type="evidence" value="ECO:0007669"/>
    <property type="project" value="InterPro"/>
</dbReference>
<evidence type="ECO:0000256" key="8">
    <source>
        <dbReference type="PIRSR" id="PIRSR607745-1"/>
    </source>
</evidence>
<evidence type="ECO:0000256" key="10">
    <source>
        <dbReference type="SAM" id="Phobius"/>
    </source>
</evidence>
<comment type="subcellular location">
    <subcellularLocation>
        <location evidence="1">Mitochondrion intermembrane space</location>
    </subcellularLocation>
</comment>
<keyword evidence="10" id="KW-0472">Membrane</keyword>
<dbReference type="AlphaFoldDB" id="A0A176WBN7"/>
<keyword evidence="5" id="KW-0496">Mitochondrion</keyword>
<feature type="binding site" evidence="8">
    <location>
        <position position="41"/>
    </location>
    <ligand>
        <name>Cu cation</name>
        <dbReference type="ChEBI" id="CHEBI:23378"/>
    </ligand>
</feature>